<protein>
    <submittedName>
        <fullName evidence="8">BHLH family transcription factor</fullName>
    </submittedName>
</protein>
<evidence type="ECO:0000313" key="9">
    <source>
        <dbReference type="Proteomes" id="UP001610728"/>
    </source>
</evidence>
<keyword evidence="6" id="KW-1133">Transmembrane helix</keyword>
<feature type="domain" description="BHLH" evidence="7">
    <location>
        <begin position="259"/>
        <end position="349"/>
    </location>
</feature>
<dbReference type="RefSeq" id="XP_070859920.1">
    <property type="nucleotide sequence ID" value="XM_071002119.1"/>
</dbReference>
<comment type="subcellular location">
    <subcellularLocation>
        <location evidence="1">Nucleus</location>
    </subcellularLocation>
</comment>
<keyword evidence="9" id="KW-1185">Reference proteome</keyword>
<evidence type="ECO:0000256" key="4">
    <source>
        <dbReference type="ARBA" id="ARBA00023242"/>
    </source>
</evidence>
<feature type="region of interest" description="Disordered" evidence="5">
    <location>
        <begin position="302"/>
        <end position="335"/>
    </location>
</feature>
<dbReference type="PROSITE" id="PS50888">
    <property type="entry name" value="BHLH"/>
    <property type="match status" value="1"/>
</dbReference>
<dbReference type="InterPro" id="IPR036638">
    <property type="entry name" value="HLH_DNA-bd_sf"/>
</dbReference>
<feature type="transmembrane region" description="Helical" evidence="6">
    <location>
        <begin position="479"/>
        <end position="498"/>
    </location>
</feature>
<dbReference type="GeneID" id="98117058"/>
<dbReference type="SUPFAM" id="SSF47459">
    <property type="entry name" value="HLH, helix-loop-helix DNA-binding domain"/>
    <property type="match status" value="1"/>
</dbReference>
<keyword evidence="4" id="KW-0539">Nucleus</keyword>
<feature type="region of interest" description="Disordered" evidence="5">
    <location>
        <begin position="238"/>
        <end position="266"/>
    </location>
</feature>
<dbReference type="PANTHER" id="PTHR46117">
    <property type="entry name" value="FI24210P1"/>
    <property type="match status" value="1"/>
</dbReference>
<evidence type="ECO:0000256" key="6">
    <source>
        <dbReference type="SAM" id="Phobius"/>
    </source>
</evidence>
<keyword evidence="6" id="KW-0472">Membrane</keyword>
<dbReference type="Pfam" id="PF00010">
    <property type="entry name" value="HLH"/>
    <property type="match status" value="1"/>
</dbReference>
<dbReference type="SMART" id="SM00353">
    <property type="entry name" value="HLH"/>
    <property type="match status" value="1"/>
</dbReference>
<feature type="compositionally biased region" description="Polar residues" evidence="5">
    <location>
        <begin position="238"/>
        <end position="253"/>
    </location>
</feature>
<keyword evidence="2" id="KW-0805">Transcription regulation</keyword>
<dbReference type="PANTHER" id="PTHR46117:SF3">
    <property type="entry name" value="FI24210P1"/>
    <property type="match status" value="1"/>
</dbReference>
<evidence type="ECO:0000256" key="3">
    <source>
        <dbReference type="ARBA" id="ARBA00023163"/>
    </source>
</evidence>
<proteinExistence type="predicted"/>
<keyword evidence="3" id="KW-0804">Transcription</keyword>
<dbReference type="Proteomes" id="UP001610728">
    <property type="component" value="Unassembled WGS sequence"/>
</dbReference>
<name>A0ABR4MKK2_9PEZI</name>
<dbReference type="InterPro" id="IPR051732">
    <property type="entry name" value="USF"/>
</dbReference>
<sequence length="504" mass="55232">MAQQYTFSPNAGNIDPSDLISNTFGSPYYSNQNDAFSGTALFGDDELLDGLQDNSGIPATTNELANMNMAFSQPQTMFANIDQQVQGFSNTPDADAMQNHFTHQLNRRAFQTNMHNMQPDDAVSAMQNAHIAKLSPSARMNMGSKTSMSLGASERAMTGFGPQSMTGALGLEQPPSNNNAIPTPVANSNANTNNNNNNWMQPIAGSFGQSFNSGLSSPPPMGRAQINEVMLKAGTSMPTKLGATNQNQALNSQDLKRKRRRESHNLVERRRRDNINDRIQDLSKLVPTHRLEDDKVRKLIQSGTPLSPTLGGSGRRAGSVTTGLPIEDKDKGPNKGDILNGAVGWMRDLLWMNLTLARQREELENTIREMGGTIPFELSEDETRMHSEIVDIMGKCDLSSFTYSRYVGSGLRVPNFTDYKVESEPAPPGTAASGTGPNTIKFDDIPGMWNDMEDGGGSGRNSLSLREEDEYMDFTNSCYFIQLVLYLYLSLAVGLFMIQAFMSS</sequence>
<dbReference type="Gene3D" id="4.10.280.10">
    <property type="entry name" value="Helix-loop-helix DNA-binding domain"/>
    <property type="match status" value="1"/>
</dbReference>
<reference evidence="8 9" key="1">
    <citation type="submission" date="2020-05" db="EMBL/GenBank/DDBJ databases">
        <title>Ceratocystis lukuohia genome.</title>
        <authorList>
            <person name="Harrington T.C."/>
            <person name="Kim K."/>
            <person name="Mayers C.G."/>
        </authorList>
    </citation>
    <scope>NUCLEOTIDE SEQUENCE [LARGE SCALE GENOMIC DNA]</scope>
    <source>
        <strain evidence="8 9">C4212</strain>
    </source>
</reference>
<evidence type="ECO:0000256" key="5">
    <source>
        <dbReference type="SAM" id="MobiDB-lite"/>
    </source>
</evidence>
<keyword evidence="6" id="KW-0812">Transmembrane</keyword>
<evidence type="ECO:0000313" key="8">
    <source>
        <dbReference type="EMBL" id="KAL2888740.1"/>
    </source>
</evidence>
<gene>
    <name evidence="8" type="ORF">HOO65_030241</name>
</gene>
<comment type="caution">
    <text evidence="8">The sequence shown here is derived from an EMBL/GenBank/DDBJ whole genome shotgun (WGS) entry which is preliminary data.</text>
</comment>
<evidence type="ECO:0000259" key="7">
    <source>
        <dbReference type="PROSITE" id="PS50888"/>
    </source>
</evidence>
<accession>A0ABR4MKK2</accession>
<dbReference type="InterPro" id="IPR011598">
    <property type="entry name" value="bHLH_dom"/>
</dbReference>
<evidence type="ECO:0000256" key="2">
    <source>
        <dbReference type="ARBA" id="ARBA00023015"/>
    </source>
</evidence>
<organism evidence="8 9">
    <name type="scientific">Ceratocystis lukuohia</name>
    <dbReference type="NCBI Taxonomy" id="2019550"/>
    <lineage>
        <taxon>Eukaryota</taxon>
        <taxon>Fungi</taxon>
        <taxon>Dikarya</taxon>
        <taxon>Ascomycota</taxon>
        <taxon>Pezizomycotina</taxon>
        <taxon>Sordariomycetes</taxon>
        <taxon>Hypocreomycetidae</taxon>
        <taxon>Microascales</taxon>
        <taxon>Ceratocystidaceae</taxon>
        <taxon>Ceratocystis</taxon>
    </lineage>
</organism>
<evidence type="ECO:0000256" key="1">
    <source>
        <dbReference type="ARBA" id="ARBA00004123"/>
    </source>
</evidence>
<dbReference type="EMBL" id="JABSNW010000003">
    <property type="protein sequence ID" value="KAL2888740.1"/>
    <property type="molecule type" value="Genomic_DNA"/>
</dbReference>